<gene>
    <name evidence="2" type="ORF">GEV47_14920</name>
</gene>
<protein>
    <recommendedName>
        <fullName evidence="4">Sodium:proline symporter</fullName>
    </recommendedName>
</protein>
<evidence type="ECO:0000313" key="3">
    <source>
        <dbReference type="Proteomes" id="UP000451565"/>
    </source>
</evidence>
<feature type="transmembrane region" description="Helical" evidence="1">
    <location>
        <begin position="69"/>
        <end position="97"/>
    </location>
</feature>
<reference evidence="2 3" key="1">
    <citation type="submission" date="2019-10" db="EMBL/GenBank/DDBJ databases">
        <title>Glaciimonas soli sp. nov., a psychrophilic bacterium isolated from the forest soil of a high elevation mountain in Taiwan.</title>
        <authorList>
            <person name="Wang L.-T."/>
            <person name="Shieh W.Y."/>
        </authorList>
    </citation>
    <scope>NUCLEOTIDE SEQUENCE [LARGE SCALE GENOMIC DNA]</scope>
    <source>
        <strain evidence="2 3">GS1</strain>
    </source>
</reference>
<dbReference type="EMBL" id="WINI01000007">
    <property type="protein sequence ID" value="MQR01968.1"/>
    <property type="molecule type" value="Genomic_DNA"/>
</dbReference>
<keyword evidence="1" id="KW-1133">Transmembrane helix</keyword>
<proteinExistence type="predicted"/>
<organism evidence="2 3">
    <name type="scientific">Glaciimonas soli</name>
    <dbReference type="NCBI Taxonomy" id="2590999"/>
    <lineage>
        <taxon>Bacteria</taxon>
        <taxon>Pseudomonadati</taxon>
        <taxon>Pseudomonadota</taxon>
        <taxon>Betaproteobacteria</taxon>
        <taxon>Burkholderiales</taxon>
        <taxon>Oxalobacteraceae</taxon>
        <taxon>Glaciimonas</taxon>
    </lineage>
</organism>
<feature type="transmembrane region" description="Helical" evidence="1">
    <location>
        <begin position="137"/>
        <end position="158"/>
    </location>
</feature>
<keyword evidence="3" id="KW-1185">Reference proteome</keyword>
<keyword evidence="1" id="KW-0812">Transmembrane</keyword>
<accession>A0A843YWU8</accession>
<sequence length="167" mass="18374">MELHMDSHHLERRLPNWTVAAISGFAAGAILMVLELLWSAVVSDTGPWGASHAIAAMVMGRDILVSNDFNLMVVAIALINHYVLGIVFGMILCAIIAPFHMDSSLGAAAVAGAIFGLLLYFFNFYGMSFMFPWFAEMRGWAALIAHLIFGIATAAIYWRLEPREVKK</sequence>
<dbReference type="RefSeq" id="WP_153235538.1">
    <property type="nucleotide sequence ID" value="NZ_WINI01000007.1"/>
</dbReference>
<keyword evidence="1" id="KW-0472">Membrane</keyword>
<feature type="transmembrane region" description="Helical" evidence="1">
    <location>
        <begin position="20"/>
        <end position="41"/>
    </location>
</feature>
<comment type="caution">
    <text evidence="2">The sequence shown here is derived from an EMBL/GenBank/DDBJ whole genome shotgun (WGS) entry which is preliminary data.</text>
</comment>
<dbReference type="OrthoDB" id="6169516at2"/>
<dbReference type="Proteomes" id="UP000451565">
    <property type="component" value="Unassembled WGS sequence"/>
</dbReference>
<name>A0A843YWU8_9BURK</name>
<evidence type="ECO:0008006" key="4">
    <source>
        <dbReference type="Google" id="ProtNLM"/>
    </source>
</evidence>
<feature type="transmembrane region" description="Helical" evidence="1">
    <location>
        <begin position="104"/>
        <end position="125"/>
    </location>
</feature>
<evidence type="ECO:0000256" key="1">
    <source>
        <dbReference type="SAM" id="Phobius"/>
    </source>
</evidence>
<dbReference type="AlphaFoldDB" id="A0A843YWU8"/>
<evidence type="ECO:0000313" key="2">
    <source>
        <dbReference type="EMBL" id="MQR01968.1"/>
    </source>
</evidence>